<comment type="caution">
    <text evidence="2">The sequence shown here is derived from an EMBL/GenBank/DDBJ whole genome shotgun (WGS) entry which is preliminary data.</text>
</comment>
<name>A0A073B2E0_9PSEU</name>
<accession>A0A073B2E0</accession>
<dbReference type="Proteomes" id="UP000031419">
    <property type="component" value="Unassembled WGS sequence"/>
</dbReference>
<evidence type="ECO:0000256" key="1">
    <source>
        <dbReference type="SAM" id="Phobius"/>
    </source>
</evidence>
<keyword evidence="1" id="KW-0472">Membrane</keyword>
<proteinExistence type="predicted"/>
<feature type="transmembrane region" description="Helical" evidence="1">
    <location>
        <begin position="9"/>
        <end position="35"/>
    </location>
</feature>
<dbReference type="EMBL" id="JNVU01000012">
    <property type="protein sequence ID" value="KEI45457.1"/>
    <property type="molecule type" value="Genomic_DNA"/>
</dbReference>
<dbReference type="RefSeq" id="WP_029720048.1">
    <property type="nucleotide sequence ID" value="NZ_JAJUIW010000026.1"/>
</dbReference>
<evidence type="ECO:0000313" key="2">
    <source>
        <dbReference type="EMBL" id="KEI45457.1"/>
    </source>
</evidence>
<reference evidence="2 3" key="1">
    <citation type="submission" date="2014-06" db="EMBL/GenBank/DDBJ databases">
        <title>Saccharopolyspora rectivirgula DSM-43113 Genome sequencing.</title>
        <authorList>
            <person name="Barrera C."/>
            <person name="Millon L."/>
            <person name="Rognon B."/>
            <person name="Zaugg C."/>
            <person name="Monod M."/>
        </authorList>
    </citation>
    <scope>NUCLEOTIDE SEQUENCE [LARGE SCALE GENOMIC DNA]</scope>
    <source>
        <strain evidence="2 3">DSM 43113</strain>
    </source>
</reference>
<feature type="transmembrane region" description="Helical" evidence="1">
    <location>
        <begin position="41"/>
        <end position="63"/>
    </location>
</feature>
<evidence type="ECO:0000313" key="3">
    <source>
        <dbReference type="Proteomes" id="UP000031419"/>
    </source>
</evidence>
<keyword evidence="1" id="KW-0812">Transmembrane</keyword>
<dbReference type="AlphaFoldDB" id="A0A073B2E0"/>
<keyword evidence="1" id="KW-1133">Transmembrane helix</keyword>
<protein>
    <submittedName>
        <fullName evidence="2">Uncharacterized protein</fullName>
    </submittedName>
</protein>
<sequence length="68" mass="7104">MGSTDSQAAVLRVAVVLFGLGLAAVVAIFVLFALGLQDLPLWLNLAALLCPLGLICGVVGVIMRARRR</sequence>
<organism evidence="2 3">
    <name type="scientific">Saccharopolyspora rectivirgula</name>
    <dbReference type="NCBI Taxonomy" id="28042"/>
    <lineage>
        <taxon>Bacteria</taxon>
        <taxon>Bacillati</taxon>
        <taxon>Actinomycetota</taxon>
        <taxon>Actinomycetes</taxon>
        <taxon>Pseudonocardiales</taxon>
        <taxon>Pseudonocardiaceae</taxon>
        <taxon>Saccharopolyspora</taxon>
    </lineage>
</organism>
<gene>
    <name evidence="2" type="ORF">GU90_03165</name>
</gene>
<keyword evidence="3" id="KW-1185">Reference proteome</keyword>